<gene>
    <name evidence="5" type="ORF">F8R14_05620</name>
</gene>
<evidence type="ECO:0000256" key="3">
    <source>
        <dbReference type="ARBA" id="ARBA00022801"/>
    </source>
</evidence>
<evidence type="ECO:0000259" key="4">
    <source>
        <dbReference type="Pfam" id="PF04586"/>
    </source>
</evidence>
<keyword evidence="3" id="KW-0378">Hydrolase</keyword>
<dbReference type="GO" id="GO:0008233">
    <property type="term" value="F:peptidase activity"/>
    <property type="evidence" value="ECO:0007669"/>
    <property type="project" value="UniProtKB-KW"/>
</dbReference>
<dbReference type="Pfam" id="PF04586">
    <property type="entry name" value="Peptidase_S78"/>
    <property type="match status" value="1"/>
</dbReference>
<feature type="domain" description="Prohead serine protease" evidence="4">
    <location>
        <begin position="77"/>
        <end position="177"/>
    </location>
</feature>
<keyword evidence="1" id="KW-1188">Viral release from host cell</keyword>
<evidence type="ECO:0000256" key="1">
    <source>
        <dbReference type="ARBA" id="ARBA00022612"/>
    </source>
</evidence>
<name>A0A833CAV2_9FIRM</name>
<proteinExistence type="predicted"/>
<dbReference type="Pfam" id="PF25209">
    <property type="entry name" value="Phage_capsid_4"/>
    <property type="match status" value="1"/>
</dbReference>
<dbReference type="AlphaFoldDB" id="A0A833CAV2"/>
<evidence type="ECO:0000313" key="6">
    <source>
        <dbReference type="Proteomes" id="UP000434554"/>
    </source>
</evidence>
<reference evidence="5 6" key="1">
    <citation type="submission" date="2019-09" db="EMBL/GenBank/DDBJ databases">
        <title>Draft genome sequence of 3 type strains from the CCUG.</title>
        <authorList>
            <person name="Pineiro-Iglesias B."/>
            <person name="Tunovic T."/>
            <person name="Unosson C."/>
            <person name="Inganas E."/>
            <person name="Ohlen M."/>
            <person name="Cardew S."/>
            <person name="Jensie-Markopoulos S."/>
            <person name="Salva-Serra F."/>
            <person name="Jaen-Luchoro D."/>
            <person name="Karlsson R."/>
            <person name="Svensson-Stadler L."/>
            <person name="Chun J."/>
            <person name="Moore E."/>
        </authorList>
    </citation>
    <scope>NUCLEOTIDE SEQUENCE [LARGE SCALE GENOMIC DNA]</scope>
    <source>
        <strain evidence="5 6">CCUG 65427</strain>
    </source>
</reference>
<evidence type="ECO:0000256" key="2">
    <source>
        <dbReference type="ARBA" id="ARBA00022670"/>
    </source>
</evidence>
<dbReference type="EMBL" id="WBKH01000005">
    <property type="protein sequence ID" value="KAB1478642.1"/>
    <property type="molecule type" value="Genomic_DNA"/>
</dbReference>
<accession>A0A833CAV2</accession>
<evidence type="ECO:0000313" key="5">
    <source>
        <dbReference type="EMBL" id="KAB1478642.1"/>
    </source>
</evidence>
<sequence length="639" mass="70054">MVSKWKEEIIMPQQQGNRSQATRQMQLNRDAVNEETRTVRLSFASEEPYQRWFGAEILHCAPEAINLQRFNSGLGCLLYNHNRDQVIGHIEAVEITDNKAYADVRFDADEQSNIIYEKVKSGTLQGVSVGYRVDSWEDIEAGKQSATMPGVTGPASIARRWEPLEISIVSVPADATVGVGRSEEEFVINEEEEKVMPGKNHEVDNVRTEVAQPVLAPVVNEEEIRAAAAEAERTRAADITALCRNFDINADEYIRSGATVASVQTAVLNKLAEERAAVPSNMAEIRQGAQEADKIREAVSDSILMRGGISVVNPAEGAMQYRGMRLRELMIDTLEREGKANARYMDDADLIRAALTGTGAFPNIMASTVNKAAATAYQAAPTTFEQFTSVGSLSDFKPTKAVQISEAGELVEIKENGEFKYDELTDAGVDKVLLTFGRSFGLTRQAIINDDLGMLTKIPRSYAAAARRGINRLVYKVLSDSKLYDTKKGNLGSASDLTVEALSEGRRAMRVQKNIRNKETLGIAPKYLIVPAALETKAYQLIHSMADPSQSNAAVVNPFASSLTIVTDAELDAISETAWYLAAAPGLGVDTIEVSYLNGKNAPTIESRVAWDTLGMEYRIYMDYGVQALDHKGLYKSAE</sequence>
<protein>
    <submittedName>
        <fullName evidence="5">Peptidase</fullName>
    </submittedName>
</protein>
<dbReference type="Proteomes" id="UP000434554">
    <property type="component" value="Unassembled WGS sequence"/>
</dbReference>
<keyword evidence="2" id="KW-0645">Protease</keyword>
<dbReference type="NCBIfam" id="NF045541">
    <property type="entry name" value="scaf_prot_MCP2"/>
    <property type="match status" value="1"/>
</dbReference>
<dbReference type="GO" id="GO:0006508">
    <property type="term" value="P:proteolysis"/>
    <property type="evidence" value="ECO:0007669"/>
    <property type="project" value="UniProtKB-KW"/>
</dbReference>
<dbReference type="InterPro" id="IPR054613">
    <property type="entry name" value="Peptidase_S78_dom"/>
</dbReference>
<organism evidence="5 6">
    <name type="scientific">Veillonella seminalis</name>
    <dbReference type="NCBI Taxonomy" id="1502943"/>
    <lineage>
        <taxon>Bacteria</taxon>
        <taxon>Bacillati</taxon>
        <taxon>Bacillota</taxon>
        <taxon>Negativicutes</taxon>
        <taxon>Veillonellales</taxon>
        <taxon>Veillonellaceae</taxon>
        <taxon>Veillonella</taxon>
    </lineage>
</organism>
<comment type="caution">
    <text evidence="5">The sequence shown here is derived from an EMBL/GenBank/DDBJ whole genome shotgun (WGS) entry which is preliminary data.</text>
</comment>